<dbReference type="EMBL" id="JABFDY010000009">
    <property type="protein sequence ID" value="KAF7703388.1"/>
    <property type="molecule type" value="Genomic_DNA"/>
</dbReference>
<dbReference type="PROSITE" id="PS50968">
    <property type="entry name" value="BIOTINYL_LIPOYL"/>
    <property type="match status" value="1"/>
</dbReference>
<protein>
    <recommendedName>
        <fullName evidence="1">Glycine cleavage system H protein, mitochondrial</fullName>
    </recommendedName>
    <alternativeName>
        <fullName evidence="2">Lipoic acid-containing protein</fullName>
    </alternativeName>
</protein>
<dbReference type="PANTHER" id="PTHR11715">
    <property type="entry name" value="GLYCINE CLEAVAGE SYSTEM H PROTEIN"/>
    <property type="match status" value="1"/>
</dbReference>
<evidence type="ECO:0000313" key="6">
    <source>
        <dbReference type="Proteomes" id="UP000606274"/>
    </source>
</evidence>
<dbReference type="SUPFAM" id="SSF51230">
    <property type="entry name" value="Single hybrid motif"/>
    <property type="match status" value="1"/>
</dbReference>
<dbReference type="GO" id="GO:0005960">
    <property type="term" value="C:glycine cleavage complex"/>
    <property type="evidence" value="ECO:0007669"/>
    <property type="project" value="InterPro"/>
</dbReference>
<keyword evidence="6" id="KW-1185">Reference proteome</keyword>
<dbReference type="InterPro" id="IPR000089">
    <property type="entry name" value="Biotin_lipoyl"/>
</dbReference>
<dbReference type="Gene3D" id="2.40.50.100">
    <property type="match status" value="1"/>
</dbReference>
<dbReference type="PANTHER" id="PTHR11715:SF3">
    <property type="entry name" value="GLYCINE CLEAVAGE SYSTEM H PROTEIN-RELATED"/>
    <property type="match status" value="1"/>
</dbReference>
<dbReference type="Proteomes" id="UP000606274">
    <property type="component" value="Unassembled WGS sequence"/>
</dbReference>
<dbReference type="Pfam" id="PF01597">
    <property type="entry name" value="GCV_H"/>
    <property type="match status" value="1"/>
</dbReference>
<dbReference type="AlphaFoldDB" id="A0A8T0B8W3"/>
<evidence type="ECO:0000313" key="5">
    <source>
        <dbReference type="EMBL" id="KAF7703388.1"/>
    </source>
</evidence>
<evidence type="ECO:0000259" key="4">
    <source>
        <dbReference type="PROSITE" id="PS50968"/>
    </source>
</evidence>
<accession>A0A8T0B8W3</accession>
<comment type="function">
    <text evidence="3">The glycine cleavage system catalyzes the degradation of glycine. The H protein (GCSH) shuttles the methylamine group of glycine from the P protein (GLDC) to the T protein (GCST). Has a pivotal role in the lipoylation of enzymes involved in cellular energetics such as the mitochondrial dihydrolipoyllysine-residue acetyltransferase component of pyruvate dehydrogenase complex (DLAT), and the mitochondrial dihydrolipoyllysine-residue succinyltransferase component of 2-oxoglutarate dehydrogenase complex (DLST).</text>
</comment>
<dbReference type="GO" id="GO:0009249">
    <property type="term" value="P:protein lipoylation"/>
    <property type="evidence" value="ECO:0007669"/>
    <property type="project" value="TreeGrafter"/>
</dbReference>
<dbReference type="InterPro" id="IPR002930">
    <property type="entry name" value="GCV_H"/>
</dbReference>
<feature type="domain" description="Lipoyl-binding" evidence="4">
    <location>
        <begin position="66"/>
        <end position="145"/>
    </location>
</feature>
<evidence type="ECO:0000256" key="3">
    <source>
        <dbReference type="ARBA" id="ARBA00046240"/>
    </source>
</evidence>
<evidence type="ECO:0000256" key="2">
    <source>
        <dbReference type="ARBA" id="ARBA00033419"/>
    </source>
</evidence>
<organism evidence="5 6">
    <name type="scientific">Silurus meridionalis</name>
    <name type="common">Southern catfish</name>
    <name type="synonym">Silurus soldatovi meridionalis</name>
    <dbReference type="NCBI Taxonomy" id="175797"/>
    <lineage>
        <taxon>Eukaryota</taxon>
        <taxon>Metazoa</taxon>
        <taxon>Chordata</taxon>
        <taxon>Craniata</taxon>
        <taxon>Vertebrata</taxon>
        <taxon>Euteleostomi</taxon>
        <taxon>Actinopterygii</taxon>
        <taxon>Neopterygii</taxon>
        <taxon>Teleostei</taxon>
        <taxon>Ostariophysi</taxon>
        <taxon>Siluriformes</taxon>
        <taxon>Siluridae</taxon>
        <taxon>Silurus</taxon>
    </lineage>
</organism>
<reference evidence="5" key="1">
    <citation type="submission" date="2020-08" db="EMBL/GenBank/DDBJ databases">
        <title>Chromosome-level assembly of Southern catfish (Silurus meridionalis) provides insights into visual adaptation to the nocturnal and benthic lifestyles.</title>
        <authorList>
            <person name="Zhang Y."/>
            <person name="Wang D."/>
            <person name="Peng Z."/>
        </authorList>
    </citation>
    <scope>NUCLEOTIDE SEQUENCE</scope>
    <source>
        <strain evidence="5">SWU-2019-XX</strain>
        <tissue evidence="5">Muscle</tissue>
    </source>
</reference>
<dbReference type="InterPro" id="IPR011053">
    <property type="entry name" value="Single_hybrid_motif"/>
</dbReference>
<name>A0A8T0B8W3_SILME</name>
<dbReference type="GO" id="GO:0005739">
    <property type="term" value="C:mitochondrion"/>
    <property type="evidence" value="ECO:0007669"/>
    <property type="project" value="TreeGrafter"/>
</dbReference>
<gene>
    <name evidence="5" type="ORF">HF521_022395</name>
</gene>
<dbReference type="GO" id="GO:0019464">
    <property type="term" value="P:glycine decarboxylation via glycine cleavage system"/>
    <property type="evidence" value="ECO:0007669"/>
    <property type="project" value="InterPro"/>
</dbReference>
<dbReference type="InterPro" id="IPR033753">
    <property type="entry name" value="GCV_H/Fam206"/>
</dbReference>
<evidence type="ECO:0000256" key="1">
    <source>
        <dbReference type="ARBA" id="ARBA00018130"/>
    </source>
</evidence>
<comment type="caution">
    <text evidence="5">The sequence shown here is derived from an EMBL/GenBank/DDBJ whole genome shotgun (WGS) entry which is preliminary data.</text>
</comment>
<dbReference type="CDD" id="cd06848">
    <property type="entry name" value="GCS_H"/>
    <property type="match status" value="1"/>
</dbReference>
<proteinExistence type="predicted"/>
<sequence>MAMCAMFCRFSCNFPVVLRSLPRSVGSQTLRRTSSSISRTFCTTPWLSQALRFTDKHEWVRADRDVGTVGITAYAQEALGDVVYCGLPEVGTKLQPMEEFGVLESVKAASELYSPLSGKAVCLISHKPLRFNFLFLFGHIPPGRK</sequence>